<evidence type="ECO:0000313" key="2">
    <source>
        <dbReference type="Proteomes" id="UP001516023"/>
    </source>
</evidence>
<comment type="caution">
    <text evidence="1">The sequence shown here is derived from an EMBL/GenBank/DDBJ whole genome shotgun (WGS) entry which is preliminary data.</text>
</comment>
<accession>A0ABD3NER4</accession>
<evidence type="ECO:0000313" key="1">
    <source>
        <dbReference type="EMBL" id="KAL3774438.1"/>
    </source>
</evidence>
<proteinExistence type="predicted"/>
<gene>
    <name evidence="1" type="ORF">HJC23_010790</name>
</gene>
<sequence length="64" mass="6932">MNPLDRSPDEYEAASFMAGLSTANADAACSNAARKREHDDDDDVAPPCRQGLQVFRVGHEKGIL</sequence>
<keyword evidence="2" id="KW-1185">Reference proteome</keyword>
<dbReference type="AlphaFoldDB" id="A0ABD3NER4"/>
<reference evidence="1 2" key="1">
    <citation type="journal article" date="2020" name="G3 (Bethesda)">
        <title>Improved Reference Genome for Cyclotella cryptica CCMP332, a Model for Cell Wall Morphogenesis, Salinity Adaptation, and Lipid Production in Diatoms (Bacillariophyta).</title>
        <authorList>
            <person name="Roberts W.R."/>
            <person name="Downey K.M."/>
            <person name="Ruck E.C."/>
            <person name="Traller J.C."/>
            <person name="Alverson A.J."/>
        </authorList>
    </citation>
    <scope>NUCLEOTIDE SEQUENCE [LARGE SCALE GENOMIC DNA]</scope>
    <source>
        <strain evidence="1 2">CCMP332</strain>
    </source>
</reference>
<protein>
    <submittedName>
        <fullName evidence="1">Uncharacterized protein</fullName>
    </submittedName>
</protein>
<dbReference type="EMBL" id="JABMIG020000591">
    <property type="protein sequence ID" value="KAL3774438.1"/>
    <property type="molecule type" value="Genomic_DNA"/>
</dbReference>
<name>A0ABD3NER4_9STRA</name>
<dbReference type="Proteomes" id="UP001516023">
    <property type="component" value="Unassembled WGS sequence"/>
</dbReference>
<organism evidence="1 2">
    <name type="scientific">Cyclotella cryptica</name>
    <dbReference type="NCBI Taxonomy" id="29204"/>
    <lineage>
        <taxon>Eukaryota</taxon>
        <taxon>Sar</taxon>
        <taxon>Stramenopiles</taxon>
        <taxon>Ochrophyta</taxon>
        <taxon>Bacillariophyta</taxon>
        <taxon>Coscinodiscophyceae</taxon>
        <taxon>Thalassiosirophycidae</taxon>
        <taxon>Stephanodiscales</taxon>
        <taxon>Stephanodiscaceae</taxon>
        <taxon>Cyclotella</taxon>
    </lineage>
</organism>